<name>V5BWN2_9GAMM</name>
<protein>
    <submittedName>
        <fullName evidence="1">Uncharacterized protein</fullName>
    </submittedName>
</protein>
<keyword evidence="2" id="KW-1185">Reference proteome</keyword>
<dbReference type="Proteomes" id="UP000017842">
    <property type="component" value="Unassembled WGS sequence"/>
</dbReference>
<gene>
    <name evidence="1" type="ORF">MGMO_120c00090</name>
</gene>
<evidence type="ECO:0000313" key="2">
    <source>
        <dbReference type="Proteomes" id="UP000017842"/>
    </source>
</evidence>
<proteinExistence type="predicted"/>
<organism evidence="1 2">
    <name type="scientific">Methyloglobulus morosus KoM1</name>
    <dbReference type="NCBI Taxonomy" id="1116472"/>
    <lineage>
        <taxon>Bacteria</taxon>
        <taxon>Pseudomonadati</taxon>
        <taxon>Pseudomonadota</taxon>
        <taxon>Gammaproteobacteria</taxon>
        <taxon>Methylococcales</taxon>
        <taxon>Methylococcaceae</taxon>
        <taxon>Methyloglobulus</taxon>
    </lineage>
</organism>
<evidence type="ECO:0000313" key="1">
    <source>
        <dbReference type="EMBL" id="ESS70622.1"/>
    </source>
</evidence>
<dbReference type="EMBL" id="AYLO01000112">
    <property type="protein sequence ID" value="ESS70622.1"/>
    <property type="molecule type" value="Genomic_DNA"/>
</dbReference>
<sequence>MLLNSASKKLNNSYKPTNHKALNFQKGYINDSFPVLLIDQIANENKGNLVFAFNQERLTTVLDRYYPP</sequence>
<accession>V5BWN2</accession>
<dbReference type="AlphaFoldDB" id="V5BWN2"/>
<reference evidence="1 2" key="1">
    <citation type="journal article" date="2013" name="Genome Announc.">
        <title>Draft Genome Sequence of the Methanotrophic Gammaproteobacterium Methyloglobulus morosus DSM 22980 Strain KoM1.</title>
        <authorList>
            <person name="Poehlein A."/>
            <person name="Deutzmann J.S."/>
            <person name="Daniel R."/>
            <person name="Simeonova D.D."/>
        </authorList>
    </citation>
    <scope>NUCLEOTIDE SEQUENCE [LARGE SCALE GENOMIC DNA]</scope>
    <source>
        <strain evidence="1 2">KoM1</strain>
    </source>
</reference>
<comment type="caution">
    <text evidence="1">The sequence shown here is derived from an EMBL/GenBank/DDBJ whole genome shotgun (WGS) entry which is preliminary data.</text>
</comment>